<evidence type="ECO:0000259" key="4">
    <source>
        <dbReference type="Pfam" id="PF09005"/>
    </source>
</evidence>
<dbReference type="Pfam" id="PF09005">
    <property type="entry name" value="FUBP_C"/>
    <property type="match status" value="1"/>
</dbReference>
<evidence type="ECO:0000256" key="1">
    <source>
        <dbReference type="ARBA" id="ARBA00004123"/>
    </source>
</evidence>
<feature type="domain" description="Far upstream element-binding protein C-terminal" evidence="4">
    <location>
        <begin position="86"/>
        <end position="116"/>
    </location>
</feature>
<keyword evidence="6" id="KW-1185">Reference proteome</keyword>
<organism evidence="5 6">
    <name type="scientific">Caligus rogercresseyi</name>
    <name type="common">Sea louse</name>
    <dbReference type="NCBI Taxonomy" id="217165"/>
    <lineage>
        <taxon>Eukaryota</taxon>
        <taxon>Metazoa</taxon>
        <taxon>Ecdysozoa</taxon>
        <taxon>Arthropoda</taxon>
        <taxon>Crustacea</taxon>
        <taxon>Multicrustacea</taxon>
        <taxon>Hexanauplia</taxon>
        <taxon>Copepoda</taxon>
        <taxon>Siphonostomatoida</taxon>
        <taxon>Caligidae</taxon>
        <taxon>Caligus</taxon>
    </lineage>
</organism>
<dbReference type="GO" id="GO:0005634">
    <property type="term" value="C:nucleus"/>
    <property type="evidence" value="ECO:0007669"/>
    <property type="project" value="UniProtKB-SubCell"/>
</dbReference>
<comment type="subcellular location">
    <subcellularLocation>
        <location evidence="1">Nucleus</location>
    </subcellularLocation>
</comment>
<gene>
    <name evidence="5" type="ORF">FKW44_001989</name>
</gene>
<dbReference type="Proteomes" id="UP000595437">
    <property type="component" value="Chromosome 1"/>
</dbReference>
<evidence type="ECO:0000313" key="5">
    <source>
        <dbReference type="EMBL" id="QQP57110.1"/>
    </source>
</evidence>
<dbReference type="AlphaFoldDB" id="A0A7T8QVZ1"/>
<evidence type="ECO:0000256" key="2">
    <source>
        <dbReference type="ARBA" id="ARBA00023242"/>
    </source>
</evidence>
<dbReference type="EMBL" id="CP045890">
    <property type="protein sequence ID" value="QQP57110.1"/>
    <property type="molecule type" value="Genomic_DNA"/>
</dbReference>
<reference evidence="6" key="1">
    <citation type="submission" date="2021-01" db="EMBL/GenBank/DDBJ databases">
        <title>Caligus Genome Assembly.</title>
        <authorList>
            <person name="Gallardo-Escarate C."/>
        </authorList>
    </citation>
    <scope>NUCLEOTIDE SEQUENCE [LARGE SCALE GENOMIC DNA]</scope>
</reference>
<feature type="region of interest" description="Disordered" evidence="3">
    <location>
        <begin position="1"/>
        <end position="31"/>
    </location>
</feature>
<keyword evidence="2" id="KW-0539">Nucleus</keyword>
<dbReference type="GO" id="GO:0006355">
    <property type="term" value="P:regulation of DNA-templated transcription"/>
    <property type="evidence" value="ECO:0007669"/>
    <property type="project" value="InterPro"/>
</dbReference>
<name>A0A7T8QVZ1_CALRO</name>
<protein>
    <submittedName>
        <fullName evidence="5">Far upstream elementbinding protein 1like</fullName>
    </submittedName>
</protein>
<dbReference type="InterPro" id="IPR015096">
    <property type="entry name" value="FUBP_C"/>
</dbReference>
<accession>A0A7T8QVZ1</accession>
<feature type="compositionally biased region" description="Polar residues" evidence="3">
    <location>
        <begin position="55"/>
        <end position="73"/>
    </location>
</feature>
<proteinExistence type="predicted"/>
<evidence type="ECO:0000256" key="3">
    <source>
        <dbReference type="SAM" id="MobiDB-lite"/>
    </source>
</evidence>
<dbReference type="GO" id="GO:0003676">
    <property type="term" value="F:nucleic acid binding"/>
    <property type="evidence" value="ECO:0007669"/>
    <property type="project" value="InterPro"/>
</dbReference>
<evidence type="ECO:0000313" key="6">
    <source>
        <dbReference type="Proteomes" id="UP000595437"/>
    </source>
</evidence>
<feature type="region of interest" description="Disordered" evidence="3">
    <location>
        <begin position="55"/>
        <end position="80"/>
    </location>
</feature>
<dbReference type="OrthoDB" id="7488726at2759"/>
<sequence length="193" mass="19673">MATDRAAGVLEDGEVQPPLPQGSTTQVDTKINPPTEVPSTLLPASLTTLHNGLSTTEASDNTRVSNGIPTSSGVAPAANGTPVPGGNADYSAEWAEYYRVLGKVKEAEAIEMQMKNKAAVAGGGQAYPAQYAGYYGAVGGQQAPAAAPVYAAPTGYPAYPPYGGAQHGAERKGKLPLSLQASSCFPNASSYSI</sequence>